<name>A0A6J4K0I7_9ACTN</name>
<dbReference type="GO" id="GO:0015833">
    <property type="term" value="P:peptide transport"/>
    <property type="evidence" value="ECO:0007669"/>
    <property type="project" value="TreeGrafter"/>
</dbReference>
<proteinExistence type="predicted"/>
<dbReference type="EMBL" id="CADCTS010000096">
    <property type="protein sequence ID" value="CAA9292421.1"/>
    <property type="molecule type" value="Genomic_DNA"/>
</dbReference>
<dbReference type="PANTHER" id="PTHR30290">
    <property type="entry name" value="PERIPLASMIC BINDING COMPONENT OF ABC TRANSPORTER"/>
    <property type="match status" value="1"/>
</dbReference>
<dbReference type="InterPro" id="IPR039424">
    <property type="entry name" value="SBP_5"/>
</dbReference>
<feature type="domain" description="Solute-binding protein family 5" evidence="1">
    <location>
        <begin position="2"/>
        <end position="354"/>
    </location>
</feature>
<dbReference type="CDD" id="cd08501">
    <property type="entry name" value="PBP2_Lpqw"/>
    <property type="match status" value="1"/>
</dbReference>
<dbReference type="InterPro" id="IPR000914">
    <property type="entry name" value="SBP_5_dom"/>
</dbReference>
<dbReference type="GO" id="GO:0042597">
    <property type="term" value="C:periplasmic space"/>
    <property type="evidence" value="ECO:0007669"/>
    <property type="project" value="UniProtKB-ARBA"/>
</dbReference>
<dbReference type="GO" id="GO:1904680">
    <property type="term" value="F:peptide transmembrane transporter activity"/>
    <property type="evidence" value="ECO:0007669"/>
    <property type="project" value="TreeGrafter"/>
</dbReference>
<dbReference type="Gene3D" id="3.40.190.10">
    <property type="entry name" value="Periplasmic binding protein-like II"/>
    <property type="match status" value="1"/>
</dbReference>
<dbReference type="InterPro" id="IPR030678">
    <property type="entry name" value="Peptide/Ni-bd"/>
</dbReference>
<dbReference type="Gene3D" id="3.10.105.10">
    <property type="entry name" value="Dipeptide-binding Protein, Domain 3"/>
    <property type="match status" value="1"/>
</dbReference>
<sequence>NPKAVWGDGSPIDVDDLTANWKACNGENTKNNCASTDGFDQIASIKSGADKFDVTVTFKDAYPDWAQPFGQPVKAESIADSDTFNNGWKELNNDWLTGPFKVENVNKTEQTVTEVPNEKWWGEKPLLDKISFRVIAVDATPNAFVNNEIDSFDIGSDPNGYQLASGVAEAEIRKAAGPNWRHITINSKAGLLKDKVIRQAIVRGLDRDAIGASDLAGIDWPTTVLNNDIILSNQEGYQDMAELTGIKYDPEKAKADLEAAGWTVGSDGIREKDGKKLAVKFSVLDGVAAAQNEGLQSQNMLKEIGIKVDIVNVPVDKFGDTLSGHSFEMIPFSWIGTPFPFANINQLFGTGSDSNYAQLSMPEVDELANQIKVETDKAKRIELANQAAKVIWENVHTIPLYQRPELIATKSNLANYGAFGLTNIKWQDVGYQQ</sequence>
<dbReference type="Pfam" id="PF00496">
    <property type="entry name" value="SBP_bac_5"/>
    <property type="match status" value="1"/>
</dbReference>
<evidence type="ECO:0000313" key="2">
    <source>
        <dbReference type="EMBL" id="CAA9292421.1"/>
    </source>
</evidence>
<dbReference type="PANTHER" id="PTHR30290:SF65">
    <property type="entry name" value="MONOACYL PHOSPHATIDYLINOSITOL TETRAMANNOSIDE-BINDING PROTEIN LPQW-RELATED"/>
    <property type="match status" value="1"/>
</dbReference>
<gene>
    <name evidence="2" type="ORF">AVDCRST_MAG48-637</name>
</gene>
<reference evidence="2" key="1">
    <citation type="submission" date="2020-02" db="EMBL/GenBank/DDBJ databases">
        <authorList>
            <person name="Meier V. D."/>
        </authorList>
    </citation>
    <scope>NUCLEOTIDE SEQUENCE</scope>
    <source>
        <strain evidence="2">AVDCRST_MAG48</strain>
    </source>
</reference>
<dbReference type="GO" id="GO:0043190">
    <property type="term" value="C:ATP-binding cassette (ABC) transporter complex"/>
    <property type="evidence" value="ECO:0007669"/>
    <property type="project" value="InterPro"/>
</dbReference>
<protein>
    <submittedName>
        <fullName evidence="2">Oligopeptide ABC transporter, periplasmic oligopeptide-binding protein OppA</fullName>
    </submittedName>
</protein>
<evidence type="ECO:0000259" key="1">
    <source>
        <dbReference type="Pfam" id="PF00496"/>
    </source>
</evidence>
<dbReference type="AlphaFoldDB" id="A0A6J4K0I7"/>
<feature type="non-terminal residue" evidence="2">
    <location>
        <position position="1"/>
    </location>
</feature>
<dbReference type="PIRSF" id="PIRSF002741">
    <property type="entry name" value="MppA"/>
    <property type="match status" value="1"/>
</dbReference>
<accession>A0A6J4K0I7</accession>
<dbReference type="SUPFAM" id="SSF53850">
    <property type="entry name" value="Periplasmic binding protein-like II"/>
    <property type="match status" value="1"/>
</dbReference>
<dbReference type="Gene3D" id="3.90.76.10">
    <property type="entry name" value="Dipeptide-binding Protein, Domain 1"/>
    <property type="match status" value="1"/>
</dbReference>
<organism evidence="2">
    <name type="scientific">uncultured Friedmanniella sp</name>
    <dbReference type="NCBI Taxonomy" id="335381"/>
    <lineage>
        <taxon>Bacteria</taxon>
        <taxon>Bacillati</taxon>
        <taxon>Actinomycetota</taxon>
        <taxon>Actinomycetes</taxon>
        <taxon>Propionibacteriales</taxon>
        <taxon>Nocardioidaceae</taxon>
        <taxon>Friedmanniella</taxon>
        <taxon>environmental samples</taxon>
    </lineage>
</organism>